<dbReference type="HOGENOM" id="CLU_073043_1_0_5"/>
<dbReference type="STRING" id="1123269.NX02_21345"/>
<name>W0A5Y0_9SPHN</name>
<dbReference type="NCBIfam" id="TIGR01543">
    <property type="entry name" value="proheadase_HK97"/>
    <property type="match status" value="1"/>
</dbReference>
<dbReference type="GO" id="GO:0008233">
    <property type="term" value="F:peptidase activity"/>
    <property type="evidence" value="ECO:0007669"/>
    <property type="project" value="UniProtKB-KW"/>
</dbReference>
<dbReference type="GO" id="GO:0006508">
    <property type="term" value="P:proteolysis"/>
    <property type="evidence" value="ECO:0007669"/>
    <property type="project" value="UniProtKB-KW"/>
</dbReference>
<sequence>MIQTKNSPEPIDLKEVGETGTIKGYISVFGNVDSYGEIVEPGAFADSLAKSARAGRKAKLLWQHDPHQPIGIWDELTEDKKGLWGEGRLLIDESPRAREAHGLLRAGALDGLSIGYRTLKAAPKQGREGILSLVKLDLLEGSVVTFAANDRARVEVVKSMLDAGTLPTVREFEGLLRDAGFSKTKATAIAAVAAPHLRGEPEVEADPLASLFAAMRGAPIIDLTGAPD</sequence>
<dbReference type="InterPro" id="IPR006433">
    <property type="entry name" value="Prohead_protease"/>
</dbReference>
<reference evidence="5 6" key="1">
    <citation type="submission" date="2013-07" db="EMBL/GenBank/DDBJ databases">
        <title>Completed genome of Sphingomonas sanxanigenens NX02.</title>
        <authorList>
            <person name="Ma T."/>
            <person name="Huang H."/>
            <person name="Wu M."/>
            <person name="Li X."/>
            <person name="Li G."/>
        </authorList>
    </citation>
    <scope>NUCLEOTIDE SEQUENCE [LARGE SCALE GENOMIC DNA]</scope>
    <source>
        <strain evidence="5 6">NX02</strain>
    </source>
</reference>
<dbReference type="eggNOG" id="COG3740">
    <property type="taxonomic scope" value="Bacteria"/>
</dbReference>
<organism evidence="5 6">
    <name type="scientific">Sphingomonas sanxanigenens DSM 19645 = NX02</name>
    <dbReference type="NCBI Taxonomy" id="1123269"/>
    <lineage>
        <taxon>Bacteria</taxon>
        <taxon>Pseudomonadati</taxon>
        <taxon>Pseudomonadota</taxon>
        <taxon>Alphaproteobacteria</taxon>
        <taxon>Sphingomonadales</taxon>
        <taxon>Sphingomonadaceae</taxon>
        <taxon>Sphingomonas</taxon>
    </lineage>
</organism>
<dbReference type="Proteomes" id="UP000018851">
    <property type="component" value="Chromosome"/>
</dbReference>
<dbReference type="AlphaFoldDB" id="W0A5Y0"/>
<evidence type="ECO:0000313" key="6">
    <source>
        <dbReference type="Proteomes" id="UP000018851"/>
    </source>
</evidence>
<dbReference type="RefSeq" id="WP_039996717.1">
    <property type="nucleotide sequence ID" value="NZ_CP006644.1"/>
</dbReference>
<dbReference type="Pfam" id="PF04586">
    <property type="entry name" value="Peptidase_S78"/>
    <property type="match status" value="1"/>
</dbReference>
<evidence type="ECO:0000259" key="4">
    <source>
        <dbReference type="Pfam" id="PF04586"/>
    </source>
</evidence>
<evidence type="ECO:0000256" key="3">
    <source>
        <dbReference type="ARBA" id="ARBA00022801"/>
    </source>
</evidence>
<proteinExistence type="predicted"/>
<dbReference type="EMBL" id="CP006644">
    <property type="protein sequence ID" value="AHE51738.1"/>
    <property type="molecule type" value="Genomic_DNA"/>
</dbReference>
<feature type="domain" description="Prohead serine protease" evidence="4">
    <location>
        <begin position="13"/>
        <end position="162"/>
    </location>
</feature>
<dbReference type="InterPro" id="IPR054613">
    <property type="entry name" value="Peptidase_S78_dom"/>
</dbReference>
<keyword evidence="6" id="KW-1185">Reference proteome</keyword>
<protein>
    <submittedName>
        <fullName evidence="5">Primosome assembly protein PriA</fullName>
    </submittedName>
</protein>
<evidence type="ECO:0000256" key="2">
    <source>
        <dbReference type="ARBA" id="ARBA00022670"/>
    </source>
</evidence>
<keyword evidence="3" id="KW-0378">Hydrolase</keyword>
<keyword evidence="1" id="KW-1188">Viral release from host cell</keyword>
<evidence type="ECO:0000313" key="5">
    <source>
        <dbReference type="EMBL" id="AHE51738.1"/>
    </source>
</evidence>
<dbReference type="PATRIC" id="fig|1123269.5.peg.4177"/>
<dbReference type="OrthoDB" id="9804926at2"/>
<gene>
    <name evidence="5" type="ORF">NX02_21345</name>
</gene>
<accession>W0A5Y0</accession>
<dbReference type="KEGG" id="ssan:NX02_21345"/>
<keyword evidence="2" id="KW-0645">Protease</keyword>
<dbReference type="SUPFAM" id="SSF50789">
    <property type="entry name" value="Herpes virus serine proteinase, assemblin"/>
    <property type="match status" value="1"/>
</dbReference>
<evidence type="ECO:0000256" key="1">
    <source>
        <dbReference type="ARBA" id="ARBA00022612"/>
    </source>
</evidence>